<keyword evidence="4" id="KW-1185">Reference proteome</keyword>
<evidence type="ECO:0000256" key="1">
    <source>
        <dbReference type="SAM" id="MobiDB-lite"/>
    </source>
</evidence>
<feature type="chain" id="PRO_5041992997" evidence="2">
    <location>
        <begin position="18"/>
        <end position="307"/>
    </location>
</feature>
<accession>A0AAD6GX38</accession>
<feature type="compositionally biased region" description="Acidic residues" evidence="1">
    <location>
        <begin position="191"/>
        <end position="202"/>
    </location>
</feature>
<evidence type="ECO:0000256" key="2">
    <source>
        <dbReference type="SAM" id="SignalP"/>
    </source>
</evidence>
<feature type="signal peptide" evidence="2">
    <location>
        <begin position="1"/>
        <end position="17"/>
    </location>
</feature>
<dbReference type="AlphaFoldDB" id="A0AAD6GX38"/>
<sequence length="307" mass="31309">MRYAYTFSTLFAAVAVAAPVINTHSESGAIGDIGVGAVAASDGNAIGDQNAKRDTDSLISNDNGYNDYNDDHLLDIGSIGALKRSEDSLIGNDNGYNDGDLLDVGPLVDLKRSEEGIIEDAGVAAVAAGNGDVTGVKKAKREEDLLNPDLVGFANILKREQDDIIGEVGTAAVAAGNGDATGVENAKRDDIPDDAQDAESDAESAAAAQVADAGQNVLSSTADATETAQPQGEKTGGTQKAADTDKKQKNLIRDVGLGLEALSNGKLASTSQKRSEGLSIDQNNVVTGAGVADDVDLSTPIIGLANP</sequence>
<proteinExistence type="predicted"/>
<protein>
    <submittedName>
        <fullName evidence="3">Uncharacterized protein</fullName>
    </submittedName>
</protein>
<evidence type="ECO:0000313" key="4">
    <source>
        <dbReference type="Proteomes" id="UP001216150"/>
    </source>
</evidence>
<organism evidence="3 4">
    <name type="scientific">Penicillium hetheringtonii</name>
    <dbReference type="NCBI Taxonomy" id="911720"/>
    <lineage>
        <taxon>Eukaryota</taxon>
        <taxon>Fungi</taxon>
        <taxon>Dikarya</taxon>
        <taxon>Ascomycota</taxon>
        <taxon>Pezizomycotina</taxon>
        <taxon>Eurotiomycetes</taxon>
        <taxon>Eurotiomycetidae</taxon>
        <taxon>Eurotiales</taxon>
        <taxon>Aspergillaceae</taxon>
        <taxon>Penicillium</taxon>
    </lineage>
</organism>
<gene>
    <name evidence="3" type="ORF">N7450_002236</name>
</gene>
<dbReference type="EMBL" id="JAQJAC010000002">
    <property type="protein sequence ID" value="KAJ5595778.1"/>
    <property type="molecule type" value="Genomic_DNA"/>
</dbReference>
<dbReference type="Proteomes" id="UP001216150">
    <property type="component" value="Unassembled WGS sequence"/>
</dbReference>
<evidence type="ECO:0000313" key="3">
    <source>
        <dbReference type="EMBL" id="KAJ5595778.1"/>
    </source>
</evidence>
<feature type="compositionally biased region" description="Polar residues" evidence="1">
    <location>
        <begin position="221"/>
        <end position="238"/>
    </location>
</feature>
<comment type="caution">
    <text evidence="3">The sequence shown here is derived from an EMBL/GenBank/DDBJ whole genome shotgun (WGS) entry which is preliminary data.</text>
</comment>
<reference evidence="3 4" key="1">
    <citation type="journal article" date="2023" name="IMA Fungus">
        <title>Comparative genomic study of the Penicillium genus elucidates a diverse pangenome and 15 lateral gene transfer events.</title>
        <authorList>
            <person name="Petersen C."/>
            <person name="Sorensen T."/>
            <person name="Nielsen M.R."/>
            <person name="Sondergaard T.E."/>
            <person name="Sorensen J.L."/>
            <person name="Fitzpatrick D.A."/>
            <person name="Frisvad J.C."/>
            <person name="Nielsen K.L."/>
        </authorList>
    </citation>
    <scope>NUCLEOTIDE SEQUENCE [LARGE SCALE GENOMIC DNA]</scope>
    <source>
        <strain evidence="3 4">IBT 29057</strain>
    </source>
</reference>
<keyword evidence="2" id="KW-0732">Signal</keyword>
<feature type="region of interest" description="Disordered" evidence="1">
    <location>
        <begin position="180"/>
        <end position="203"/>
    </location>
</feature>
<name>A0AAD6GX38_9EURO</name>
<feature type="region of interest" description="Disordered" evidence="1">
    <location>
        <begin position="221"/>
        <end position="247"/>
    </location>
</feature>